<reference evidence="2 3" key="1">
    <citation type="journal article" date="2019" name="Sci. Rep.">
        <title>Comparative genomics of chytrid fungi reveal insights into the obligate biotrophic and pathogenic lifestyle of Synchytrium endobioticum.</title>
        <authorList>
            <person name="van de Vossenberg B.T.L.H."/>
            <person name="Warris S."/>
            <person name="Nguyen H.D.T."/>
            <person name="van Gent-Pelzer M.P.E."/>
            <person name="Joly D.L."/>
            <person name="van de Geest H.C."/>
            <person name="Bonants P.J.M."/>
            <person name="Smith D.S."/>
            <person name="Levesque C.A."/>
            <person name="van der Lee T.A.J."/>
        </authorList>
    </citation>
    <scope>NUCLEOTIDE SEQUENCE [LARGE SCALE GENOMIC DNA]</scope>
    <source>
        <strain evidence="2 3">LEV6574</strain>
    </source>
</reference>
<feature type="region of interest" description="Disordered" evidence="1">
    <location>
        <begin position="193"/>
        <end position="224"/>
    </location>
</feature>
<dbReference type="AlphaFoldDB" id="A0A507DC94"/>
<gene>
    <name evidence="2" type="ORF">SeLEV6574_g01774</name>
</gene>
<comment type="caution">
    <text evidence="2">The sequence shown here is derived from an EMBL/GenBank/DDBJ whole genome shotgun (WGS) entry which is preliminary data.</text>
</comment>
<evidence type="ECO:0000313" key="3">
    <source>
        <dbReference type="Proteomes" id="UP000320475"/>
    </source>
</evidence>
<dbReference type="EMBL" id="QEAM01000043">
    <property type="protein sequence ID" value="TPX48925.1"/>
    <property type="molecule type" value="Genomic_DNA"/>
</dbReference>
<sequence length="420" mass="45761">MPRLPPPTRCGLTDIAVVTRMAKFITISLLVYVAAYFCFTPVEATDPRDMDCIRHMIFAVTNPTGTEPLSHIRDRIEDIFSSRLSTSSCLRSSHSNVFDDLKKLFTILAQCIQGSRDNTYRPTLYEALALVCFHINMHYKLEDDYRRPGQERTNLVRPAYDWEALESYRDENAYLESVRSAISKIRKVNDLVPGTSNTGGGGPAPVLPPFSETPGALPAPSSSSPALPVYCGTRHDGPDYGYALPHGSAPMLGSTNPGIQLSEGYTDPEYLQYENEFGLPAYEQVGPSSSGTLNVPYDYGYAYDSAPMFGQSAVSETPGALPAPPSSSPALPVYCGTRHDGPDSGYDATAAATYVSDPQGALPAPSSPSHAWPSYSGTLYNTNDFEYAIPHDSAPWYDSTSFGADQHDPEVYLRDCQKPG</sequence>
<protein>
    <submittedName>
        <fullName evidence="2">Uncharacterized protein</fullName>
    </submittedName>
</protein>
<accession>A0A507DC94</accession>
<proteinExistence type="predicted"/>
<dbReference type="Proteomes" id="UP000320475">
    <property type="component" value="Unassembled WGS sequence"/>
</dbReference>
<organism evidence="2 3">
    <name type="scientific">Synchytrium endobioticum</name>
    <dbReference type="NCBI Taxonomy" id="286115"/>
    <lineage>
        <taxon>Eukaryota</taxon>
        <taxon>Fungi</taxon>
        <taxon>Fungi incertae sedis</taxon>
        <taxon>Chytridiomycota</taxon>
        <taxon>Chytridiomycota incertae sedis</taxon>
        <taxon>Chytridiomycetes</taxon>
        <taxon>Synchytriales</taxon>
        <taxon>Synchytriaceae</taxon>
        <taxon>Synchytrium</taxon>
    </lineage>
</organism>
<name>A0A507DC94_9FUNG</name>
<evidence type="ECO:0000256" key="1">
    <source>
        <dbReference type="SAM" id="MobiDB-lite"/>
    </source>
</evidence>
<evidence type="ECO:0000313" key="2">
    <source>
        <dbReference type="EMBL" id="TPX48925.1"/>
    </source>
</evidence>
<dbReference type="VEuPathDB" id="FungiDB:SeMB42_g06020"/>